<dbReference type="PANTHER" id="PTHR10151">
    <property type="entry name" value="ECTONUCLEOTIDE PYROPHOSPHATASE/PHOSPHODIESTERASE"/>
    <property type="match status" value="1"/>
</dbReference>
<dbReference type="OrthoDB" id="415411at2759"/>
<evidence type="ECO:0000313" key="2">
    <source>
        <dbReference type="Proteomes" id="UP000247409"/>
    </source>
</evidence>
<dbReference type="Pfam" id="PF01663">
    <property type="entry name" value="Phosphodiest"/>
    <property type="match status" value="1"/>
</dbReference>
<evidence type="ECO:0008006" key="3">
    <source>
        <dbReference type="Google" id="ProtNLM"/>
    </source>
</evidence>
<keyword evidence="2" id="KW-1185">Reference proteome</keyword>
<organism evidence="1 2">
    <name type="scientific">Gracilariopsis chorda</name>
    <dbReference type="NCBI Taxonomy" id="448386"/>
    <lineage>
        <taxon>Eukaryota</taxon>
        <taxon>Rhodophyta</taxon>
        <taxon>Florideophyceae</taxon>
        <taxon>Rhodymeniophycidae</taxon>
        <taxon>Gracilariales</taxon>
        <taxon>Gracilariaceae</taxon>
        <taxon>Gracilariopsis</taxon>
    </lineage>
</organism>
<accession>A0A2V3J6K3</accession>
<dbReference type="Gene3D" id="3.40.720.10">
    <property type="entry name" value="Alkaline Phosphatase, subunit A"/>
    <property type="match status" value="1"/>
</dbReference>
<proteinExistence type="predicted"/>
<dbReference type="AlphaFoldDB" id="A0A2V3J6K3"/>
<gene>
    <name evidence="1" type="ORF">BWQ96_00414</name>
</gene>
<evidence type="ECO:0000313" key="1">
    <source>
        <dbReference type="EMBL" id="PXF49762.1"/>
    </source>
</evidence>
<dbReference type="SUPFAM" id="SSF53649">
    <property type="entry name" value="Alkaline phosphatase-like"/>
    <property type="match status" value="1"/>
</dbReference>
<dbReference type="GO" id="GO:0016787">
    <property type="term" value="F:hydrolase activity"/>
    <property type="evidence" value="ECO:0007669"/>
    <property type="project" value="UniProtKB-ARBA"/>
</dbReference>
<dbReference type="PANTHER" id="PTHR10151:SF120">
    <property type="entry name" value="BIS(5'-ADENOSYL)-TRIPHOSPHATASE"/>
    <property type="match status" value="1"/>
</dbReference>
<sequence length="460" mass="52170">MNRTAVINIVALSPHLIGEHTPFLATYLSDHAMLPVKATLPAVTTTTQTTYLTGKLPKDHGIVGNGWYSREDCEVKFWKQSNKLVQAPKIWEEARERDASNTFTVANTLWWYNMYSSADYSVTLRPTYPADGAKYPDIWTHPAELRDTLKQKLGNFPLFNFWGPKSSIASSQWISKSAQFVETEYSPTLHLVYLPHLDYSQQKVGPEPDLIAKELTEIDDLVKELVTFFEGRDVQCILLSEYAIVPVSRPVYINRALREAGLIQVRIEHGLEQLDAGASRAFAVADHQIAHVYVNDPSAKDTVYEILSKLDGVEFILDGSGKKEFGLNHDRAGDFVAVAEKDAWFSYYHWLDDSVAPDYARCVDIHRKPGYDPVELFIDPEIRFPVLKAGYRLGQKLLGFRYLMDLIPLDATLVKGSHGRNEYEGDRSALFMTKREELVKGREQIQATDVFELILQHIGL</sequence>
<comment type="caution">
    <text evidence="1">The sequence shown here is derived from an EMBL/GenBank/DDBJ whole genome shotgun (WGS) entry which is preliminary data.</text>
</comment>
<dbReference type="InterPro" id="IPR002591">
    <property type="entry name" value="Phosphodiest/P_Trfase"/>
</dbReference>
<protein>
    <recommendedName>
        <fullName evidence="3">Alkaline phosphatase family protein</fullName>
    </recommendedName>
</protein>
<reference evidence="1 2" key="1">
    <citation type="journal article" date="2018" name="Mol. Biol. Evol.">
        <title>Analysis of the draft genome of the red seaweed Gracilariopsis chorda provides insights into genome size evolution in Rhodophyta.</title>
        <authorList>
            <person name="Lee J."/>
            <person name="Yang E.C."/>
            <person name="Graf L."/>
            <person name="Yang J.H."/>
            <person name="Qiu H."/>
            <person name="Zel Zion U."/>
            <person name="Chan C.X."/>
            <person name="Stephens T.G."/>
            <person name="Weber A.P.M."/>
            <person name="Boo G.H."/>
            <person name="Boo S.M."/>
            <person name="Kim K.M."/>
            <person name="Shin Y."/>
            <person name="Jung M."/>
            <person name="Lee S.J."/>
            <person name="Yim H.S."/>
            <person name="Lee J.H."/>
            <person name="Bhattacharya D."/>
            <person name="Yoon H.S."/>
        </authorList>
    </citation>
    <scope>NUCLEOTIDE SEQUENCE [LARGE SCALE GENOMIC DNA]</scope>
    <source>
        <strain evidence="1 2">SKKU-2015</strain>
        <tissue evidence="1">Whole body</tissue>
    </source>
</reference>
<dbReference type="InterPro" id="IPR017850">
    <property type="entry name" value="Alkaline_phosphatase_core_sf"/>
</dbReference>
<name>A0A2V3J6K3_9FLOR</name>
<dbReference type="Gene3D" id="3.30.1360.110">
    <property type="entry name" value="Domain 2, Phosphonoacetate Hydrolase"/>
    <property type="match status" value="1"/>
</dbReference>
<dbReference type="InterPro" id="IPR023116">
    <property type="entry name" value="Phosphonoacetate_hydro_insert"/>
</dbReference>
<dbReference type="Proteomes" id="UP000247409">
    <property type="component" value="Unassembled WGS sequence"/>
</dbReference>
<dbReference type="EMBL" id="NBIV01000002">
    <property type="protein sequence ID" value="PXF49762.1"/>
    <property type="molecule type" value="Genomic_DNA"/>
</dbReference>
<dbReference type="STRING" id="448386.A0A2V3J6K3"/>